<name>A0ABY8WZ41_9BACL</name>
<proteinExistence type="predicted"/>
<evidence type="ECO:0000256" key="3">
    <source>
        <dbReference type="ARBA" id="ARBA00022989"/>
    </source>
</evidence>
<evidence type="ECO:0000256" key="4">
    <source>
        <dbReference type="ARBA" id="ARBA00023136"/>
    </source>
</evidence>
<dbReference type="InterPro" id="IPR009908">
    <property type="entry name" value="Methylamine_util_MauE"/>
</dbReference>
<keyword evidence="8" id="KW-1185">Reference proteome</keyword>
<evidence type="ECO:0000313" key="8">
    <source>
        <dbReference type="Proteomes" id="UP001236415"/>
    </source>
</evidence>
<keyword evidence="3 5" id="KW-1133">Transmembrane helix</keyword>
<feature type="transmembrane region" description="Helical" evidence="5">
    <location>
        <begin position="6"/>
        <end position="26"/>
    </location>
</feature>
<feature type="transmembrane region" description="Helical" evidence="5">
    <location>
        <begin position="139"/>
        <end position="161"/>
    </location>
</feature>
<feature type="transmembrane region" description="Helical" evidence="5">
    <location>
        <begin position="38"/>
        <end position="56"/>
    </location>
</feature>
<evidence type="ECO:0000256" key="2">
    <source>
        <dbReference type="ARBA" id="ARBA00022692"/>
    </source>
</evidence>
<gene>
    <name evidence="7" type="ORF">QPK24_14450</name>
</gene>
<protein>
    <recommendedName>
        <fullName evidence="6">Methylamine utilisation protein MauE domain-containing protein</fullName>
    </recommendedName>
</protein>
<feature type="transmembrane region" description="Helical" evidence="5">
    <location>
        <begin position="101"/>
        <end position="119"/>
    </location>
</feature>
<dbReference type="EMBL" id="CP127162">
    <property type="protein sequence ID" value="WIV17624.1"/>
    <property type="molecule type" value="Genomic_DNA"/>
</dbReference>
<dbReference type="Pfam" id="PF07291">
    <property type="entry name" value="MauE"/>
    <property type="match status" value="1"/>
</dbReference>
<reference evidence="7 8" key="1">
    <citation type="submission" date="2023-06" db="EMBL/GenBank/DDBJ databases">
        <title>Paenibacillus polygonum sp. nov., an endophytic bacterium, isolated from Polygonum lapathifolium L. in Nanji Wetland National Nature Reserve, South of Poyang Lake, Jiangxi Province, China.</title>
        <authorList>
            <person name="Yu Z."/>
        </authorList>
    </citation>
    <scope>NUCLEOTIDE SEQUENCE [LARGE SCALE GENOMIC DNA]</scope>
    <source>
        <strain evidence="7 8">C31</strain>
    </source>
</reference>
<evidence type="ECO:0000256" key="5">
    <source>
        <dbReference type="SAM" id="Phobius"/>
    </source>
</evidence>
<accession>A0ABY8WZ41</accession>
<feature type="domain" description="Methylamine utilisation protein MauE" evidence="6">
    <location>
        <begin position="4"/>
        <end position="118"/>
    </location>
</feature>
<evidence type="ECO:0000313" key="7">
    <source>
        <dbReference type="EMBL" id="WIV17624.1"/>
    </source>
</evidence>
<sequence>MYDLIAILLTLPMLFSIVSYLWSKIFRDLHHFPGNSQMHLLLIVMQFISVTILFTISTAMGLLSLAILYLIQGTGVIYYLQRNGRVDCGCFGSQIASKLSYRLAAGNGILAVISLLIFMSRWLQMKELPLSLSLEGLMMEFLCMIVALVCVVGVPDAIYAIRAYRAIAAIYVEKITK</sequence>
<keyword evidence="4 5" id="KW-0472">Membrane</keyword>
<evidence type="ECO:0000259" key="6">
    <source>
        <dbReference type="Pfam" id="PF07291"/>
    </source>
</evidence>
<dbReference type="Proteomes" id="UP001236415">
    <property type="component" value="Chromosome"/>
</dbReference>
<dbReference type="RefSeq" id="WP_285742238.1">
    <property type="nucleotide sequence ID" value="NZ_CP127162.1"/>
</dbReference>
<comment type="subcellular location">
    <subcellularLocation>
        <location evidence="1">Membrane</location>
        <topology evidence="1">Multi-pass membrane protein</topology>
    </subcellularLocation>
</comment>
<feature type="transmembrane region" description="Helical" evidence="5">
    <location>
        <begin position="62"/>
        <end position="80"/>
    </location>
</feature>
<keyword evidence="2 5" id="KW-0812">Transmembrane</keyword>
<organism evidence="7 8">
    <name type="scientific">Paenibacillus polygoni</name>
    <dbReference type="NCBI Taxonomy" id="3050112"/>
    <lineage>
        <taxon>Bacteria</taxon>
        <taxon>Bacillati</taxon>
        <taxon>Bacillota</taxon>
        <taxon>Bacilli</taxon>
        <taxon>Bacillales</taxon>
        <taxon>Paenibacillaceae</taxon>
        <taxon>Paenibacillus</taxon>
    </lineage>
</organism>
<evidence type="ECO:0000256" key="1">
    <source>
        <dbReference type="ARBA" id="ARBA00004141"/>
    </source>
</evidence>